<dbReference type="Proteomes" id="UP001374584">
    <property type="component" value="Unassembled WGS sequence"/>
</dbReference>
<sequence>MDIPVELHFPVAIARRMDIPVALLWTMSASFFLSLRQLGSLVRNGALKADRLDDWEEHIPGICPAKLADLGTVLRENELRFLQLELECISVVPKADCLLFKSWKLRVIDSLRAMFHFPIYPIAFPYIKPEASHSVSYTDYNFDYLNWLDSQPAMSLMYISLGSFLCVSCAQMNEIVYALKTSGVRYLWVLVEKFSWLKEK</sequence>
<organism evidence="2 3">
    <name type="scientific">Phaseolus coccineus</name>
    <name type="common">Scarlet runner bean</name>
    <name type="synonym">Phaseolus multiflorus</name>
    <dbReference type="NCBI Taxonomy" id="3886"/>
    <lineage>
        <taxon>Eukaryota</taxon>
        <taxon>Viridiplantae</taxon>
        <taxon>Streptophyta</taxon>
        <taxon>Embryophyta</taxon>
        <taxon>Tracheophyta</taxon>
        <taxon>Spermatophyta</taxon>
        <taxon>Magnoliopsida</taxon>
        <taxon>eudicotyledons</taxon>
        <taxon>Gunneridae</taxon>
        <taxon>Pentapetalae</taxon>
        <taxon>rosids</taxon>
        <taxon>fabids</taxon>
        <taxon>Fabales</taxon>
        <taxon>Fabaceae</taxon>
        <taxon>Papilionoideae</taxon>
        <taxon>50 kb inversion clade</taxon>
        <taxon>NPAAA clade</taxon>
        <taxon>indigoferoid/millettioid clade</taxon>
        <taxon>Phaseoleae</taxon>
        <taxon>Phaseolus</taxon>
    </lineage>
</organism>
<dbReference type="GO" id="GO:0080044">
    <property type="term" value="F:quercetin 7-O-glucosyltransferase activity"/>
    <property type="evidence" value="ECO:0007669"/>
    <property type="project" value="TreeGrafter"/>
</dbReference>
<dbReference type="EMBL" id="JAYMYR010000007">
    <property type="protein sequence ID" value="KAK7353995.1"/>
    <property type="molecule type" value="Genomic_DNA"/>
</dbReference>
<dbReference type="GO" id="GO:0080043">
    <property type="term" value="F:quercetin 3-O-glucosyltransferase activity"/>
    <property type="evidence" value="ECO:0007669"/>
    <property type="project" value="TreeGrafter"/>
</dbReference>
<name>A0AAN9MG22_PHACN</name>
<evidence type="ECO:0008006" key="4">
    <source>
        <dbReference type="Google" id="ProtNLM"/>
    </source>
</evidence>
<comment type="similarity">
    <text evidence="1">Belongs to the UDP-glycosyltransferase family.</text>
</comment>
<gene>
    <name evidence="2" type="ORF">VNO80_19451</name>
</gene>
<dbReference type="AlphaFoldDB" id="A0AAN9MG22"/>
<dbReference type="Gene3D" id="3.40.50.2000">
    <property type="entry name" value="Glycogen Phosphorylase B"/>
    <property type="match status" value="2"/>
</dbReference>
<proteinExistence type="inferred from homology"/>
<protein>
    <recommendedName>
        <fullName evidence="4">UDP-glycosyltransferase</fullName>
    </recommendedName>
</protein>
<accession>A0AAN9MG22</accession>
<reference evidence="2 3" key="1">
    <citation type="submission" date="2024-01" db="EMBL/GenBank/DDBJ databases">
        <title>The genomes of 5 underutilized Papilionoideae crops provide insights into root nodulation and disease resistanc.</title>
        <authorList>
            <person name="Jiang F."/>
        </authorList>
    </citation>
    <scope>NUCLEOTIDE SEQUENCE [LARGE SCALE GENOMIC DNA]</scope>
    <source>
        <strain evidence="2">JINMINGXINNONG_FW02</strain>
        <tissue evidence="2">Leaves</tissue>
    </source>
</reference>
<evidence type="ECO:0000313" key="2">
    <source>
        <dbReference type="EMBL" id="KAK7353995.1"/>
    </source>
</evidence>
<keyword evidence="3" id="KW-1185">Reference proteome</keyword>
<dbReference type="SUPFAM" id="SSF53756">
    <property type="entry name" value="UDP-Glycosyltransferase/glycogen phosphorylase"/>
    <property type="match status" value="1"/>
</dbReference>
<dbReference type="PANTHER" id="PTHR11926:SF774">
    <property type="entry name" value="UDP-GLYCOSYLTRANSFERASE 85A1-RELATED"/>
    <property type="match status" value="1"/>
</dbReference>
<comment type="caution">
    <text evidence="2">The sequence shown here is derived from an EMBL/GenBank/DDBJ whole genome shotgun (WGS) entry which is preliminary data.</text>
</comment>
<evidence type="ECO:0000313" key="3">
    <source>
        <dbReference type="Proteomes" id="UP001374584"/>
    </source>
</evidence>
<evidence type="ECO:0000256" key="1">
    <source>
        <dbReference type="ARBA" id="ARBA00009995"/>
    </source>
</evidence>
<dbReference type="PANTHER" id="PTHR11926">
    <property type="entry name" value="GLUCOSYL/GLUCURONOSYL TRANSFERASES"/>
    <property type="match status" value="1"/>
</dbReference>